<dbReference type="InterPro" id="IPR011992">
    <property type="entry name" value="EF-hand-dom_pair"/>
</dbReference>
<dbReference type="Gene3D" id="1.10.238.10">
    <property type="entry name" value="EF-hand"/>
    <property type="match status" value="1"/>
</dbReference>
<dbReference type="InterPro" id="IPR002048">
    <property type="entry name" value="EF_hand_dom"/>
</dbReference>
<dbReference type="PROSITE" id="PS00018">
    <property type="entry name" value="EF_HAND_1"/>
    <property type="match status" value="2"/>
</dbReference>
<name>A0A7Z0ENQ7_9ACTN</name>
<gene>
    <name evidence="2" type="ORF">HNR10_003378</name>
</gene>
<organism evidence="2 3">
    <name type="scientific">Nocardiopsis aegyptia</name>
    <dbReference type="NCBI Taxonomy" id="220378"/>
    <lineage>
        <taxon>Bacteria</taxon>
        <taxon>Bacillati</taxon>
        <taxon>Actinomycetota</taxon>
        <taxon>Actinomycetes</taxon>
        <taxon>Streptosporangiales</taxon>
        <taxon>Nocardiopsidaceae</taxon>
        <taxon>Nocardiopsis</taxon>
    </lineage>
</organism>
<dbReference type="AlphaFoldDB" id="A0A7Z0ENQ7"/>
<dbReference type="CDD" id="cd00051">
    <property type="entry name" value="EFh"/>
    <property type="match status" value="1"/>
</dbReference>
<dbReference type="GO" id="GO:0005509">
    <property type="term" value="F:calcium ion binding"/>
    <property type="evidence" value="ECO:0007669"/>
    <property type="project" value="InterPro"/>
</dbReference>
<keyword evidence="3" id="KW-1185">Reference proteome</keyword>
<evidence type="ECO:0000313" key="2">
    <source>
        <dbReference type="EMBL" id="NYJ35497.1"/>
    </source>
</evidence>
<accession>A0A7Z0ENQ7</accession>
<evidence type="ECO:0000259" key="1">
    <source>
        <dbReference type="PROSITE" id="PS50222"/>
    </source>
</evidence>
<reference evidence="2 3" key="1">
    <citation type="submission" date="2020-07" db="EMBL/GenBank/DDBJ databases">
        <title>Sequencing the genomes of 1000 actinobacteria strains.</title>
        <authorList>
            <person name="Klenk H.-P."/>
        </authorList>
    </citation>
    <scope>NUCLEOTIDE SEQUENCE [LARGE SCALE GENOMIC DNA]</scope>
    <source>
        <strain evidence="2 3">DSM 44442</strain>
    </source>
</reference>
<evidence type="ECO:0000313" key="3">
    <source>
        <dbReference type="Proteomes" id="UP000572051"/>
    </source>
</evidence>
<protein>
    <submittedName>
        <fullName evidence="2">Ca2+-binding EF-hand superfamily protein</fullName>
    </submittedName>
</protein>
<dbReference type="SUPFAM" id="SSF47473">
    <property type="entry name" value="EF-hand"/>
    <property type="match status" value="1"/>
</dbReference>
<sequence>MTETSQYAATFSLVDADGDGRISASELAELIRRLGDECTEERAAEVVAAMDGDHDDLISLAEFADYMSRNQV</sequence>
<proteinExistence type="predicted"/>
<dbReference type="EMBL" id="JACCFS010000001">
    <property type="protein sequence ID" value="NYJ35497.1"/>
    <property type="molecule type" value="Genomic_DNA"/>
</dbReference>
<dbReference type="SMART" id="SM00054">
    <property type="entry name" value="EFh"/>
    <property type="match status" value="2"/>
</dbReference>
<dbReference type="Pfam" id="PF13499">
    <property type="entry name" value="EF-hand_7"/>
    <property type="match status" value="1"/>
</dbReference>
<dbReference type="Proteomes" id="UP000572051">
    <property type="component" value="Unassembled WGS sequence"/>
</dbReference>
<comment type="caution">
    <text evidence="2">The sequence shown here is derived from an EMBL/GenBank/DDBJ whole genome shotgun (WGS) entry which is preliminary data.</text>
</comment>
<dbReference type="RefSeq" id="WP_179824673.1">
    <property type="nucleotide sequence ID" value="NZ_JACCFS010000001.1"/>
</dbReference>
<dbReference type="InterPro" id="IPR018247">
    <property type="entry name" value="EF_Hand_1_Ca_BS"/>
</dbReference>
<dbReference type="PROSITE" id="PS50222">
    <property type="entry name" value="EF_HAND_2"/>
    <property type="match status" value="1"/>
</dbReference>
<feature type="domain" description="EF-hand" evidence="1">
    <location>
        <begin position="2"/>
        <end position="37"/>
    </location>
</feature>